<evidence type="ECO:0000313" key="4">
    <source>
        <dbReference type="Proteomes" id="UP000027195"/>
    </source>
</evidence>
<gene>
    <name evidence="3" type="ORF">BOTBODRAFT_184860</name>
</gene>
<feature type="compositionally biased region" description="Low complexity" evidence="1">
    <location>
        <begin position="24"/>
        <end position="42"/>
    </location>
</feature>
<protein>
    <submittedName>
        <fullName evidence="3">Uncharacterized protein</fullName>
    </submittedName>
</protein>
<evidence type="ECO:0000256" key="1">
    <source>
        <dbReference type="SAM" id="MobiDB-lite"/>
    </source>
</evidence>
<keyword evidence="4" id="KW-1185">Reference proteome</keyword>
<evidence type="ECO:0000313" key="3">
    <source>
        <dbReference type="EMBL" id="KDQ19083.1"/>
    </source>
</evidence>
<organism evidence="3 4">
    <name type="scientific">Botryobasidium botryosum (strain FD-172 SS1)</name>
    <dbReference type="NCBI Taxonomy" id="930990"/>
    <lineage>
        <taxon>Eukaryota</taxon>
        <taxon>Fungi</taxon>
        <taxon>Dikarya</taxon>
        <taxon>Basidiomycota</taxon>
        <taxon>Agaricomycotina</taxon>
        <taxon>Agaricomycetes</taxon>
        <taxon>Cantharellales</taxon>
        <taxon>Botryobasidiaceae</taxon>
        <taxon>Botryobasidium</taxon>
    </lineage>
</organism>
<dbReference type="InParanoid" id="A0A067MTK5"/>
<keyword evidence="2" id="KW-1133">Transmembrane helix</keyword>
<dbReference type="EMBL" id="KL198020">
    <property type="protein sequence ID" value="KDQ19083.1"/>
    <property type="molecule type" value="Genomic_DNA"/>
</dbReference>
<feature type="transmembrane region" description="Helical" evidence="2">
    <location>
        <begin position="52"/>
        <end position="75"/>
    </location>
</feature>
<sequence>MSPILHIRVPDIPNVLIRRAEATVPSTTAATPTAHASASASPSPAPIPGTDVSPYVIGAFVVAGVVICIVCVGAYMKWKKKRKAPVLFRYLLFSSSACPLCNITPPLRCSACSA</sequence>
<keyword evidence="2" id="KW-0472">Membrane</keyword>
<keyword evidence="2" id="KW-0812">Transmembrane</keyword>
<evidence type="ECO:0000256" key="2">
    <source>
        <dbReference type="SAM" id="Phobius"/>
    </source>
</evidence>
<reference evidence="4" key="1">
    <citation type="journal article" date="2014" name="Proc. Natl. Acad. Sci. U.S.A.">
        <title>Extensive sampling of basidiomycete genomes demonstrates inadequacy of the white-rot/brown-rot paradigm for wood decay fungi.</title>
        <authorList>
            <person name="Riley R."/>
            <person name="Salamov A.A."/>
            <person name="Brown D.W."/>
            <person name="Nagy L.G."/>
            <person name="Floudas D."/>
            <person name="Held B.W."/>
            <person name="Levasseur A."/>
            <person name="Lombard V."/>
            <person name="Morin E."/>
            <person name="Otillar R."/>
            <person name="Lindquist E.A."/>
            <person name="Sun H."/>
            <person name="LaButti K.M."/>
            <person name="Schmutz J."/>
            <person name="Jabbour D."/>
            <person name="Luo H."/>
            <person name="Baker S.E."/>
            <person name="Pisabarro A.G."/>
            <person name="Walton J.D."/>
            <person name="Blanchette R.A."/>
            <person name="Henrissat B."/>
            <person name="Martin F."/>
            <person name="Cullen D."/>
            <person name="Hibbett D.S."/>
            <person name="Grigoriev I.V."/>
        </authorList>
    </citation>
    <scope>NUCLEOTIDE SEQUENCE [LARGE SCALE GENOMIC DNA]</scope>
    <source>
        <strain evidence="4">FD-172 SS1</strain>
    </source>
</reference>
<dbReference type="Proteomes" id="UP000027195">
    <property type="component" value="Unassembled WGS sequence"/>
</dbReference>
<name>A0A067MTK5_BOTB1</name>
<accession>A0A067MTK5</accession>
<proteinExistence type="predicted"/>
<dbReference type="HOGENOM" id="CLU_2120712_0_0_1"/>
<feature type="region of interest" description="Disordered" evidence="1">
    <location>
        <begin position="24"/>
        <end position="45"/>
    </location>
</feature>
<dbReference type="AlphaFoldDB" id="A0A067MTK5"/>